<evidence type="ECO:0000313" key="1">
    <source>
        <dbReference type="EMBL" id="PKC54643.1"/>
    </source>
</evidence>
<protein>
    <recommendedName>
        <fullName evidence="3">HCP-like protein</fullName>
    </recommendedName>
</protein>
<dbReference type="SUPFAM" id="SSF81901">
    <property type="entry name" value="HCP-like"/>
    <property type="match status" value="1"/>
</dbReference>
<reference evidence="1 2" key="2">
    <citation type="submission" date="2017-10" db="EMBL/GenBank/DDBJ databases">
        <title>Genome analyses suggest a sexual origin of heterokaryosis in a supposedly ancient asexual fungus.</title>
        <authorList>
            <person name="Corradi N."/>
            <person name="Sedzielewska K."/>
            <person name="Noel J."/>
            <person name="Charron P."/>
            <person name="Farinelli L."/>
            <person name="Marton T."/>
            <person name="Kruger M."/>
            <person name="Pelin A."/>
            <person name="Brachmann A."/>
            <person name="Corradi N."/>
        </authorList>
    </citation>
    <scope>NUCLEOTIDE SEQUENCE [LARGE SCALE GENOMIC DNA]</scope>
    <source>
        <strain evidence="1 2">A1</strain>
    </source>
</reference>
<dbReference type="InterPro" id="IPR052945">
    <property type="entry name" value="Mitotic_Regulator"/>
</dbReference>
<name>A0A2N0QU95_9GLOM</name>
<dbReference type="VEuPathDB" id="FungiDB:RhiirA1_476925"/>
<dbReference type="Pfam" id="PF08238">
    <property type="entry name" value="Sel1"/>
    <property type="match status" value="2"/>
</dbReference>
<reference evidence="1 2" key="1">
    <citation type="submission" date="2017-10" db="EMBL/GenBank/DDBJ databases">
        <title>Extensive intraspecific genome diversity in a model arbuscular mycorrhizal fungus.</title>
        <authorList>
            <person name="Chen E.C.H."/>
            <person name="Morin E."/>
            <person name="Baudet D."/>
            <person name="Noel J."/>
            <person name="Ndikumana S."/>
            <person name="Charron P."/>
            <person name="St-Onge C."/>
            <person name="Giorgi J."/>
            <person name="Grigoriev I.V."/>
            <person name="Roux C."/>
            <person name="Martin F.M."/>
            <person name="Corradi N."/>
        </authorList>
    </citation>
    <scope>NUCLEOTIDE SEQUENCE [LARGE SCALE GENOMIC DNA]</scope>
    <source>
        <strain evidence="1 2">A1</strain>
    </source>
</reference>
<dbReference type="Proteomes" id="UP000232688">
    <property type="component" value="Unassembled WGS sequence"/>
</dbReference>
<organism evidence="1 2">
    <name type="scientific">Rhizophagus irregularis</name>
    <dbReference type="NCBI Taxonomy" id="588596"/>
    <lineage>
        <taxon>Eukaryota</taxon>
        <taxon>Fungi</taxon>
        <taxon>Fungi incertae sedis</taxon>
        <taxon>Mucoromycota</taxon>
        <taxon>Glomeromycotina</taxon>
        <taxon>Glomeromycetes</taxon>
        <taxon>Glomerales</taxon>
        <taxon>Glomeraceae</taxon>
        <taxon>Rhizophagus</taxon>
    </lineage>
</organism>
<dbReference type="InterPro" id="IPR011990">
    <property type="entry name" value="TPR-like_helical_dom_sf"/>
</dbReference>
<dbReference type="EMBL" id="LLXH01003097">
    <property type="protein sequence ID" value="PKC54643.1"/>
    <property type="molecule type" value="Genomic_DNA"/>
</dbReference>
<proteinExistence type="predicted"/>
<sequence length="203" mass="22910">MFEVLRSCFKDYCVSHSNSQESLSPNFESFKYMTLADAVKQHKLHDKHGKLAGDVIIAYRCFEAYANNPNAAKRNQITAKYYKAVYISRGLITKSPPLSNSAPILSLFEVVNDEANEFPEAKVRYGDCLFNGKGIEKSESEAFKYFAEAAENGVIIGMYNVGHMYYNGIGCTKDIEKAKNYIELAAYNGYEPVVMSITFKYVF</sequence>
<evidence type="ECO:0000313" key="2">
    <source>
        <dbReference type="Proteomes" id="UP000232688"/>
    </source>
</evidence>
<dbReference type="Gene3D" id="1.25.40.10">
    <property type="entry name" value="Tetratricopeptide repeat domain"/>
    <property type="match status" value="1"/>
</dbReference>
<dbReference type="PANTHER" id="PTHR43628">
    <property type="entry name" value="ACTIVATOR OF C KINASE PROTEIN 1-RELATED"/>
    <property type="match status" value="1"/>
</dbReference>
<gene>
    <name evidence="1" type="ORF">RhiirA1_476925</name>
</gene>
<evidence type="ECO:0008006" key="3">
    <source>
        <dbReference type="Google" id="ProtNLM"/>
    </source>
</evidence>
<comment type="caution">
    <text evidence="1">The sequence shown here is derived from an EMBL/GenBank/DDBJ whole genome shotgun (WGS) entry which is preliminary data.</text>
</comment>
<dbReference type="PANTHER" id="PTHR43628:SF1">
    <property type="entry name" value="CHITIN SYNTHASE REGULATORY FACTOR 2-RELATED"/>
    <property type="match status" value="1"/>
</dbReference>
<dbReference type="AlphaFoldDB" id="A0A2N0QU95"/>
<accession>A0A2N0QU95</accession>
<dbReference type="InterPro" id="IPR006597">
    <property type="entry name" value="Sel1-like"/>
</dbReference>
<dbReference type="SMART" id="SM00671">
    <property type="entry name" value="SEL1"/>
    <property type="match status" value="2"/>
</dbReference>